<evidence type="ECO:0000259" key="2">
    <source>
        <dbReference type="PROSITE" id="PS50878"/>
    </source>
</evidence>
<dbReference type="Gene3D" id="3.30.70.270">
    <property type="match status" value="1"/>
</dbReference>
<dbReference type="Gene3D" id="3.10.10.10">
    <property type="entry name" value="HIV Type 1 Reverse Transcriptase, subunit A, domain 1"/>
    <property type="match status" value="1"/>
</dbReference>
<dbReference type="SUPFAM" id="SSF56672">
    <property type="entry name" value="DNA/RNA polymerases"/>
    <property type="match status" value="1"/>
</dbReference>
<comment type="caution">
    <text evidence="3">The sequence shown here is derived from an EMBL/GenBank/DDBJ whole genome shotgun (WGS) entry which is preliminary data.</text>
</comment>
<proteinExistence type="inferred from homology"/>
<dbReference type="Proteomes" id="UP000585614">
    <property type="component" value="Unassembled WGS sequence"/>
</dbReference>
<evidence type="ECO:0000313" key="3">
    <source>
        <dbReference type="EMBL" id="KAF6284451.1"/>
    </source>
</evidence>
<dbReference type="InterPro" id="IPR043128">
    <property type="entry name" value="Rev_trsase/Diguanyl_cyclase"/>
</dbReference>
<dbReference type="PANTHER" id="PTHR33064:SF38">
    <property type="entry name" value="LRRGT00076-LIKE"/>
    <property type="match status" value="1"/>
</dbReference>
<dbReference type="EMBL" id="JACAGC010000023">
    <property type="protein sequence ID" value="KAF6284451.1"/>
    <property type="molecule type" value="Genomic_DNA"/>
</dbReference>
<evidence type="ECO:0000313" key="4">
    <source>
        <dbReference type="Proteomes" id="UP000585614"/>
    </source>
</evidence>
<accession>A0A7J7S7U7</accession>
<dbReference type="AlphaFoldDB" id="A0A7J7S7U7"/>
<dbReference type="PANTHER" id="PTHR33064">
    <property type="entry name" value="POL PROTEIN"/>
    <property type="match status" value="1"/>
</dbReference>
<dbReference type="InterPro" id="IPR051320">
    <property type="entry name" value="Viral_Replic_Matur_Polypro"/>
</dbReference>
<name>A0A7J7S7U7_RHIFE</name>
<dbReference type="InterPro" id="IPR043502">
    <property type="entry name" value="DNA/RNA_pol_sf"/>
</dbReference>
<reference evidence="3 4" key="1">
    <citation type="journal article" date="2020" name="Nature">
        <title>Six reference-quality genomes reveal evolution of bat adaptations.</title>
        <authorList>
            <person name="Jebb D."/>
            <person name="Huang Z."/>
            <person name="Pippel M."/>
            <person name="Hughes G.M."/>
            <person name="Lavrichenko K."/>
            <person name="Devanna P."/>
            <person name="Winkler S."/>
            <person name="Jermiin L.S."/>
            <person name="Skirmuntt E.C."/>
            <person name="Katzourakis A."/>
            <person name="Burkitt-Gray L."/>
            <person name="Ray D.A."/>
            <person name="Sullivan K.A.M."/>
            <person name="Roscito J.G."/>
            <person name="Kirilenko B.M."/>
            <person name="Davalos L.M."/>
            <person name="Corthals A.P."/>
            <person name="Power M.L."/>
            <person name="Jones G."/>
            <person name="Ransome R.D."/>
            <person name="Dechmann D.K.N."/>
            <person name="Locatelli A.G."/>
            <person name="Puechmaille S.J."/>
            <person name="Fedrigo O."/>
            <person name="Jarvis E.D."/>
            <person name="Hiller M."/>
            <person name="Vernes S.C."/>
            <person name="Myers E.W."/>
            <person name="Teeling E.C."/>
        </authorList>
    </citation>
    <scope>NUCLEOTIDE SEQUENCE [LARGE SCALE GENOMIC DNA]</scope>
    <source>
        <strain evidence="3">MRhiFer1</strain>
        <tissue evidence="3">Lung</tissue>
    </source>
</reference>
<dbReference type="InterPro" id="IPR000477">
    <property type="entry name" value="RT_dom"/>
</dbReference>
<evidence type="ECO:0000256" key="1">
    <source>
        <dbReference type="ARBA" id="ARBA00010879"/>
    </source>
</evidence>
<gene>
    <name evidence="3" type="ORF">mRhiFer1_009214</name>
</gene>
<sequence>MTEMATIVLLAPGSPPSCLSVIEADINPDVWATQGVVVCALTATQVHMHLKDPTLFPYHKHCPLKPKAQKVLIPIVTSLKRQGILRECSSPCNTLILGIPKPNGEWRLVQDLQAINEAVIPIHLIVSNPYMLLAQISETARWFTVLDLKDAFLCIPVHSDSQYRFAFEDLESQNSQLTWTVLPRGFRDRPHLFGQAFSRDLSEFSYDSCTLLQYVDDLLLCATSEDLIS</sequence>
<dbReference type="Pfam" id="PF00078">
    <property type="entry name" value="RVT_1"/>
    <property type="match status" value="1"/>
</dbReference>
<dbReference type="PROSITE" id="PS50878">
    <property type="entry name" value="RT_POL"/>
    <property type="match status" value="1"/>
</dbReference>
<comment type="similarity">
    <text evidence="1">Belongs to the beta type-B retroviral polymerase family. HERV class-II K(HML-2) pol subfamily.</text>
</comment>
<feature type="domain" description="Reverse transcriptase" evidence="2">
    <location>
        <begin position="80"/>
        <end position="229"/>
    </location>
</feature>
<protein>
    <recommendedName>
        <fullName evidence="2">Reverse transcriptase domain-containing protein</fullName>
    </recommendedName>
</protein>
<organism evidence="3 4">
    <name type="scientific">Rhinolophus ferrumequinum</name>
    <name type="common">Greater horseshoe bat</name>
    <dbReference type="NCBI Taxonomy" id="59479"/>
    <lineage>
        <taxon>Eukaryota</taxon>
        <taxon>Metazoa</taxon>
        <taxon>Chordata</taxon>
        <taxon>Craniata</taxon>
        <taxon>Vertebrata</taxon>
        <taxon>Euteleostomi</taxon>
        <taxon>Mammalia</taxon>
        <taxon>Eutheria</taxon>
        <taxon>Laurasiatheria</taxon>
        <taxon>Chiroptera</taxon>
        <taxon>Yinpterochiroptera</taxon>
        <taxon>Rhinolophoidea</taxon>
        <taxon>Rhinolophidae</taxon>
        <taxon>Rhinolophinae</taxon>
        <taxon>Rhinolophus</taxon>
    </lineage>
</organism>